<dbReference type="EMBL" id="JAIOIV010000074">
    <property type="protein sequence ID" value="MBZ0156401.1"/>
    <property type="molecule type" value="Genomic_DNA"/>
</dbReference>
<dbReference type="Pfam" id="PF01797">
    <property type="entry name" value="Y1_Tnp"/>
    <property type="match status" value="1"/>
</dbReference>
<feature type="domain" description="Transposase IS200-like" evidence="1">
    <location>
        <begin position="9"/>
        <end position="124"/>
    </location>
</feature>
<dbReference type="PANTHER" id="PTHR34322:SF2">
    <property type="entry name" value="TRANSPOSASE IS200-LIKE DOMAIN-CONTAINING PROTEIN"/>
    <property type="match status" value="1"/>
</dbReference>
<dbReference type="Gene3D" id="3.30.70.1290">
    <property type="entry name" value="Transposase IS200-like"/>
    <property type="match status" value="1"/>
</dbReference>
<evidence type="ECO:0000313" key="3">
    <source>
        <dbReference type="Proteomes" id="UP000705867"/>
    </source>
</evidence>
<gene>
    <name evidence="2" type="ORF">K8I29_09375</name>
</gene>
<dbReference type="InterPro" id="IPR036515">
    <property type="entry name" value="Transposase_17_sf"/>
</dbReference>
<dbReference type="InterPro" id="IPR002686">
    <property type="entry name" value="Transposase_17"/>
</dbReference>
<proteinExistence type="predicted"/>
<comment type="caution">
    <text evidence="2">The sequence shown here is derived from an EMBL/GenBank/DDBJ whole genome shotgun (WGS) entry which is preliminary data.</text>
</comment>
<dbReference type="SMART" id="SM01321">
    <property type="entry name" value="Y1_Tnp"/>
    <property type="match status" value="1"/>
</dbReference>
<name>A0A953J521_9BACT</name>
<accession>A0A953J521</accession>
<protein>
    <submittedName>
        <fullName evidence="2">Transposase</fullName>
    </submittedName>
</protein>
<dbReference type="GO" id="GO:0003677">
    <property type="term" value="F:DNA binding"/>
    <property type="evidence" value="ECO:0007669"/>
    <property type="project" value="InterPro"/>
</dbReference>
<dbReference type="GO" id="GO:0006313">
    <property type="term" value="P:DNA transposition"/>
    <property type="evidence" value="ECO:0007669"/>
    <property type="project" value="InterPro"/>
</dbReference>
<sequence length="221" mass="26217">MPRVERGLADNAIYHVINRGNGRQEVFHKEEDYEAFLLIMQEAKTRYSVKVFAYCLMPNHFHLAVKPAAGGELSRWMQWLMTSHVRRYHRHYGSSGHVWQGRYKSFMVQEDSHLLVVLRYIEGNPVRAKLVQTATEWQWSSHNETLGKAQRMLTDKVPLELPEEWDRYVDTPFYETDLDCLRRSVNRQAPFGDAEWQMEKCKEFGLESTLNRRGRPRKEEK</sequence>
<reference evidence="2" key="1">
    <citation type="journal article" date="2021" name="bioRxiv">
        <title>Unraveling nitrogen, sulfur and carbon metabolic pathways and microbial community transcriptional responses to substrate deprivation and toxicity stresses in a bioreactor mimicking anoxic brackish coastal sediment conditions.</title>
        <authorList>
            <person name="Martins P.D."/>
            <person name="Echeveste M.J."/>
            <person name="Arshad A."/>
            <person name="Kurth J."/>
            <person name="Ouboter H."/>
            <person name="Jetten M.S.M."/>
            <person name="Welte C.U."/>
        </authorList>
    </citation>
    <scope>NUCLEOTIDE SEQUENCE</scope>
    <source>
        <strain evidence="2">MAG_39</strain>
    </source>
</reference>
<evidence type="ECO:0000259" key="1">
    <source>
        <dbReference type="SMART" id="SM01321"/>
    </source>
</evidence>
<reference evidence="2" key="2">
    <citation type="submission" date="2021-08" db="EMBL/GenBank/DDBJ databases">
        <authorList>
            <person name="Dalcin Martins P."/>
        </authorList>
    </citation>
    <scope>NUCLEOTIDE SEQUENCE</scope>
    <source>
        <strain evidence="2">MAG_39</strain>
    </source>
</reference>
<dbReference type="PANTHER" id="PTHR34322">
    <property type="entry name" value="TRANSPOSASE, Y1_TNP DOMAIN-CONTAINING"/>
    <property type="match status" value="1"/>
</dbReference>
<dbReference type="GO" id="GO:0004803">
    <property type="term" value="F:transposase activity"/>
    <property type="evidence" value="ECO:0007669"/>
    <property type="project" value="InterPro"/>
</dbReference>
<dbReference type="Proteomes" id="UP000705867">
    <property type="component" value="Unassembled WGS sequence"/>
</dbReference>
<evidence type="ECO:0000313" key="2">
    <source>
        <dbReference type="EMBL" id="MBZ0156401.1"/>
    </source>
</evidence>
<organism evidence="2 3">
    <name type="scientific">Candidatus Nitrobium versatile</name>
    <dbReference type="NCBI Taxonomy" id="2884831"/>
    <lineage>
        <taxon>Bacteria</taxon>
        <taxon>Pseudomonadati</taxon>
        <taxon>Nitrospirota</taxon>
        <taxon>Nitrospiria</taxon>
        <taxon>Nitrospirales</taxon>
        <taxon>Nitrospiraceae</taxon>
        <taxon>Candidatus Nitrobium</taxon>
    </lineage>
</organism>
<dbReference type="SUPFAM" id="SSF143422">
    <property type="entry name" value="Transposase IS200-like"/>
    <property type="match status" value="1"/>
</dbReference>
<dbReference type="AlphaFoldDB" id="A0A953J521"/>